<evidence type="ECO:0000313" key="2">
    <source>
        <dbReference type="Proteomes" id="UP000634134"/>
    </source>
</evidence>
<keyword evidence="2" id="KW-1185">Reference proteome</keyword>
<accession>A0ABR9W954</accession>
<sequence length="806" mass="92858">MKAIILDLTKASGTDINVLSSSVSFRKFIGFVQEAVRAEHGPRLTFLENALEILTSQKGFSEVETIEQASEYLDQLDVVFQLLSPNLEQEESIFWAIGQPLSPVMFYGTDRFYQMVLDPETEELRSEMITKDSAGLSEYDKVLPMYALILERLYGIYTQAYRPLIISITEYKTRLPQYFRINIDHRFTDVFAAGTLPEINEQTVKELLVGNGDFRQLFKLLPVNQFRFEGISIITLTDVTLEYALEQIKDISIKMDKVDQVDTLYYETFFRHLTDSLRTIGANPGLEFGFIPQLRVNNKLTVDRKTIFHSKLVSVDLPEDYLTDIYLLFATHFEQYPEAIFSTGSPTDEQLTRFVDAIKSAGIHFYSMQPVYNGLEVVGLFEIYSTQELVPDEKALSQINLAKPLISKFFQNAIDHFNKNIETVIQEKFTSIQQSVQWKFREAAWHFIRDNSQERPAAIGKIVFKNVYPVYGAVDIRDSTLLRNDSLRKDLKFQFASIVDLLKTISQEINLLLGQEMAYKCQNILSEITNESGKLDEMKVAEFLEADLHPFLHHFLLGSEEKSKTKDNISPKQRHVSLSIQRYFETIDPDTGTAFANRRDLEESMNMINSTINDALDQFQTQVQPLYPVYFEKFRTDGVEYDIYTGQSIDPDKKFSSVYLKNIRIWQISSMASIIKLTRELLPFMPVQLHTTQLIFVNSGTIDISFRDDERRFDVEGAYNIRYQVIKKRIDKVHISGTGERLTQPGKIALVYFQENSVRDHLDYIRFLQAQNILAEDLEFLVLEELQGVSGLKALRVGVNPANRQN</sequence>
<dbReference type="RefSeq" id="WP_194120233.1">
    <property type="nucleotide sequence ID" value="NZ_JACYGY010000001.1"/>
</dbReference>
<dbReference type="EMBL" id="JACYGY010000001">
    <property type="protein sequence ID" value="MBE9461998.1"/>
    <property type="molecule type" value="Genomic_DNA"/>
</dbReference>
<evidence type="ECO:0000313" key="1">
    <source>
        <dbReference type="EMBL" id="MBE9461998.1"/>
    </source>
</evidence>
<reference evidence="2" key="1">
    <citation type="submission" date="2023-07" db="EMBL/GenBank/DDBJ databases">
        <title>Dyadobacter sp. nov 'subterranea' isolated from contaminted grondwater.</title>
        <authorList>
            <person name="Szabo I."/>
            <person name="Al-Omari J."/>
            <person name="Szerdahelyi S.G."/>
            <person name="Rado J."/>
        </authorList>
    </citation>
    <scope>NUCLEOTIDE SEQUENCE [LARGE SCALE GENOMIC DNA]</scope>
    <source>
        <strain evidence="2">UP-52</strain>
    </source>
</reference>
<name>A0ABR9W954_9BACT</name>
<protein>
    <submittedName>
        <fullName evidence="1">GAF domain-containing protein</fullName>
    </submittedName>
</protein>
<gene>
    <name evidence="1" type="ORF">IEE83_08895</name>
</gene>
<proteinExistence type="predicted"/>
<comment type="caution">
    <text evidence="1">The sequence shown here is derived from an EMBL/GenBank/DDBJ whole genome shotgun (WGS) entry which is preliminary data.</text>
</comment>
<dbReference type="Proteomes" id="UP000634134">
    <property type="component" value="Unassembled WGS sequence"/>
</dbReference>
<organism evidence="1 2">
    <name type="scientific">Dyadobacter subterraneus</name>
    <dbReference type="NCBI Taxonomy" id="2773304"/>
    <lineage>
        <taxon>Bacteria</taxon>
        <taxon>Pseudomonadati</taxon>
        <taxon>Bacteroidota</taxon>
        <taxon>Cytophagia</taxon>
        <taxon>Cytophagales</taxon>
        <taxon>Spirosomataceae</taxon>
        <taxon>Dyadobacter</taxon>
    </lineage>
</organism>